<feature type="compositionally biased region" description="Polar residues" evidence="1">
    <location>
        <begin position="1"/>
        <end position="10"/>
    </location>
</feature>
<reference evidence="3" key="1">
    <citation type="journal article" date="2017" name="Nat. Ecol. Evol.">
        <title>Genome expansion and lineage-specific genetic innovations in the forest pathogenic fungi Armillaria.</title>
        <authorList>
            <person name="Sipos G."/>
            <person name="Prasanna A.N."/>
            <person name="Walter M.C."/>
            <person name="O'Connor E."/>
            <person name="Balint B."/>
            <person name="Krizsan K."/>
            <person name="Kiss B."/>
            <person name="Hess J."/>
            <person name="Varga T."/>
            <person name="Slot J."/>
            <person name="Riley R."/>
            <person name="Boka B."/>
            <person name="Rigling D."/>
            <person name="Barry K."/>
            <person name="Lee J."/>
            <person name="Mihaltcheva S."/>
            <person name="LaButti K."/>
            <person name="Lipzen A."/>
            <person name="Waldron R."/>
            <person name="Moloney N.M."/>
            <person name="Sperisen C."/>
            <person name="Kredics L."/>
            <person name="Vagvoelgyi C."/>
            <person name="Patrignani A."/>
            <person name="Fitzpatrick D."/>
            <person name="Nagy I."/>
            <person name="Doyle S."/>
            <person name="Anderson J.B."/>
            <person name="Grigoriev I.V."/>
            <person name="Gueldener U."/>
            <person name="Muensterkoetter M."/>
            <person name="Nagy L.G."/>
        </authorList>
    </citation>
    <scope>NUCLEOTIDE SEQUENCE [LARGE SCALE GENOMIC DNA]</scope>
    <source>
        <strain evidence="3">Ar21-2</strain>
    </source>
</reference>
<evidence type="ECO:0000313" key="3">
    <source>
        <dbReference type="Proteomes" id="UP000217790"/>
    </source>
</evidence>
<proteinExistence type="predicted"/>
<dbReference type="InParanoid" id="A0A2H3D6Q8"/>
<protein>
    <submittedName>
        <fullName evidence="2">Uncharacterized protein</fullName>
    </submittedName>
</protein>
<dbReference type="Proteomes" id="UP000217790">
    <property type="component" value="Unassembled WGS sequence"/>
</dbReference>
<organism evidence="2 3">
    <name type="scientific">Armillaria gallica</name>
    <name type="common">Bulbous honey fungus</name>
    <name type="synonym">Armillaria bulbosa</name>
    <dbReference type="NCBI Taxonomy" id="47427"/>
    <lineage>
        <taxon>Eukaryota</taxon>
        <taxon>Fungi</taxon>
        <taxon>Dikarya</taxon>
        <taxon>Basidiomycota</taxon>
        <taxon>Agaricomycotina</taxon>
        <taxon>Agaricomycetes</taxon>
        <taxon>Agaricomycetidae</taxon>
        <taxon>Agaricales</taxon>
        <taxon>Marasmiineae</taxon>
        <taxon>Physalacriaceae</taxon>
        <taxon>Armillaria</taxon>
    </lineage>
</organism>
<dbReference type="EMBL" id="KZ293683">
    <property type="protein sequence ID" value="PBK86508.1"/>
    <property type="molecule type" value="Genomic_DNA"/>
</dbReference>
<accession>A0A2H3D6Q8</accession>
<gene>
    <name evidence="2" type="ORF">ARMGADRAFT_1086358</name>
</gene>
<name>A0A2H3D6Q8_ARMGA</name>
<dbReference type="AlphaFoldDB" id="A0A2H3D6Q8"/>
<evidence type="ECO:0000256" key="1">
    <source>
        <dbReference type="SAM" id="MobiDB-lite"/>
    </source>
</evidence>
<evidence type="ECO:0000313" key="2">
    <source>
        <dbReference type="EMBL" id="PBK86508.1"/>
    </source>
</evidence>
<keyword evidence="3" id="KW-1185">Reference proteome</keyword>
<feature type="region of interest" description="Disordered" evidence="1">
    <location>
        <begin position="1"/>
        <end position="22"/>
    </location>
</feature>
<sequence>MSSIFMSMNTREPPHAQPRRNSQVVETIHNVADEVWRLEQRATAAEQAHAKALYNLEEVSKRNLVLYDDV</sequence>